<dbReference type="EMBL" id="JACHIA010000011">
    <property type="protein sequence ID" value="MBB6071895.1"/>
    <property type="molecule type" value="Genomic_DNA"/>
</dbReference>
<keyword evidence="2" id="KW-1185">Reference proteome</keyword>
<evidence type="ECO:0008006" key="3">
    <source>
        <dbReference type="Google" id="ProtNLM"/>
    </source>
</evidence>
<organism evidence="1 2">
    <name type="scientific">Longimicrobium terrae</name>
    <dbReference type="NCBI Taxonomy" id="1639882"/>
    <lineage>
        <taxon>Bacteria</taxon>
        <taxon>Pseudomonadati</taxon>
        <taxon>Gemmatimonadota</taxon>
        <taxon>Longimicrobiia</taxon>
        <taxon>Longimicrobiales</taxon>
        <taxon>Longimicrobiaceae</taxon>
        <taxon>Longimicrobium</taxon>
    </lineage>
</organism>
<comment type="caution">
    <text evidence="1">The sequence shown here is derived from an EMBL/GenBank/DDBJ whole genome shotgun (WGS) entry which is preliminary data.</text>
</comment>
<sequence>MVVPFASGGNRRKNAKKNAAFLNTPYWPTQGTSLAAAIATGLAACALEKLLAGPRMPSDNIGLLLRELLRAAAGEEAMRDTQRYGAGILRWPAIDRQITRFHTDYLFPSKLLRADDTSLMV</sequence>
<name>A0A841H1B1_9BACT</name>
<dbReference type="Proteomes" id="UP000582837">
    <property type="component" value="Unassembled WGS sequence"/>
</dbReference>
<evidence type="ECO:0000313" key="2">
    <source>
        <dbReference type="Proteomes" id="UP000582837"/>
    </source>
</evidence>
<protein>
    <recommendedName>
        <fullName evidence="3">Peptidase S8/S53 domain-containing protein</fullName>
    </recommendedName>
</protein>
<proteinExistence type="predicted"/>
<dbReference type="Gene3D" id="3.40.50.200">
    <property type="entry name" value="Peptidase S8/S53 domain"/>
    <property type="match status" value="1"/>
</dbReference>
<accession>A0A841H1B1</accession>
<evidence type="ECO:0000313" key="1">
    <source>
        <dbReference type="EMBL" id="MBB6071895.1"/>
    </source>
</evidence>
<dbReference type="GO" id="GO:0004252">
    <property type="term" value="F:serine-type endopeptidase activity"/>
    <property type="evidence" value="ECO:0007669"/>
    <property type="project" value="InterPro"/>
</dbReference>
<dbReference type="SUPFAM" id="SSF52743">
    <property type="entry name" value="Subtilisin-like"/>
    <property type="match status" value="1"/>
</dbReference>
<dbReference type="GO" id="GO:0006508">
    <property type="term" value="P:proteolysis"/>
    <property type="evidence" value="ECO:0007669"/>
    <property type="project" value="InterPro"/>
</dbReference>
<gene>
    <name evidence="1" type="ORF">HNQ61_003555</name>
</gene>
<dbReference type="AlphaFoldDB" id="A0A841H1B1"/>
<dbReference type="InterPro" id="IPR036852">
    <property type="entry name" value="Peptidase_S8/S53_dom_sf"/>
</dbReference>
<reference evidence="1 2" key="1">
    <citation type="submission" date="2020-08" db="EMBL/GenBank/DDBJ databases">
        <title>Genomic Encyclopedia of Type Strains, Phase IV (KMG-IV): sequencing the most valuable type-strain genomes for metagenomic binning, comparative biology and taxonomic classification.</title>
        <authorList>
            <person name="Goeker M."/>
        </authorList>
    </citation>
    <scope>NUCLEOTIDE SEQUENCE [LARGE SCALE GENOMIC DNA]</scope>
    <source>
        <strain evidence="1 2">DSM 29007</strain>
    </source>
</reference>